<dbReference type="InterPro" id="IPR036397">
    <property type="entry name" value="RNaseH_sf"/>
</dbReference>
<dbReference type="Pfam" id="PF00665">
    <property type="entry name" value="rve"/>
    <property type="match status" value="1"/>
</dbReference>
<dbReference type="PANTHER" id="PTHR47266">
    <property type="entry name" value="ENDONUCLEASE-RELATED"/>
    <property type="match status" value="1"/>
</dbReference>
<dbReference type="SUPFAM" id="SSF53098">
    <property type="entry name" value="Ribonuclease H-like"/>
    <property type="match status" value="1"/>
</dbReference>
<dbReference type="Gene3D" id="1.10.340.70">
    <property type="match status" value="1"/>
</dbReference>
<reference evidence="2 3" key="1">
    <citation type="submission" date="2023-03" db="EMBL/GenBank/DDBJ databases">
        <title>WGS of Gossypium arboreum.</title>
        <authorList>
            <person name="Yu D."/>
        </authorList>
    </citation>
    <scope>NUCLEOTIDE SEQUENCE [LARGE SCALE GENOMIC DNA]</scope>
    <source>
        <tissue evidence="2">Leaf</tissue>
    </source>
</reference>
<organism evidence="2 3">
    <name type="scientific">Gossypium arboreum</name>
    <name type="common">Tree cotton</name>
    <name type="synonym">Gossypium nanking</name>
    <dbReference type="NCBI Taxonomy" id="29729"/>
    <lineage>
        <taxon>Eukaryota</taxon>
        <taxon>Viridiplantae</taxon>
        <taxon>Streptophyta</taxon>
        <taxon>Embryophyta</taxon>
        <taxon>Tracheophyta</taxon>
        <taxon>Spermatophyta</taxon>
        <taxon>Magnoliopsida</taxon>
        <taxon>eudicotyledons</taxon>
        <taxon>Gunneridae</taxon>
        <taxon>Pentapetalae</taxon>
        <taxon>rosids</taxon>
        <taxon>malvids</taxon>
        <taxon>Malvales</taxon>
        <taxon>Malvaceae</taxon>
        <taxon>Malvoideae</taxon>
        <taxon>Gossypium</taxon>
    </lineage>
</organism>
<dbReference type="Proteomes" id="UP001358586">
    <property type="component" value="Chromosome 1"/>
</dbReference>
<sequence length="231" mass="26630">MIRSLKNNFFAISDSEVPWFADIANFLATNVIPKGLTHQQKKRFFTDVKNYFWEDPFLFRICANQVIRRFVTRTEALKILEHCHSRPAGGHYGGNKTAHKILESGFYWPTLFKDPNRYVISCDKCQKTGNISNRDEMPQTYMLSCEIFDVWGIDFMGPFPSSFGNKYILVVVGYMSKWVEAQALPTNDARAVVCFLKKKFSQFGTPRLIISDSGTHFCNAQFEKTLKKYGV</sequence>
<evidence type="ECO:0000259" key="1">
    <source>
        <dbReference type="PROSITE" id="PS50994"/>
    </source>
</evidence>
<dbReference type="InterPro" id="IPR001584">
    <property type="entry name" value="Integrase_cat-core"/>
</dbReference>
<accession>A0ABR0R613</accession>
<keyword evidence="3" id="KW-1185">Reference proteome</keyword>
<comment type="caution">
    <text evidence="2">The sequence shown here is derived from an EMBL/GenBank/DDBJ whole genome shotgun (WGS) entry which is preliminary data.</text>
</comment>
<gene>
    <name evidence="2" type="ORF">PVK06_002824</name>
</gene>
<dbReference type="PROSITE" id="PS50994">
    <property type="entry name" value="INTEGRASE"/>
    <property type="match status" value="1"/>
</dbReference>
<dbReference type="Gene3D" id="3.30.420.10">
    <property type="entry name" value="Ribonuclease H-like superfamily/Ribonuclease H"/>
    <property type="match status" value="1"/>
</dbReference>
<dbReference type="EMBL" id="JARKNE010000001">
    <property type="protein sequence ID" value="KAK5846533.1"/>
    <property type="molecule type" value="Genomic_DNA"/>
</dbReference>
<dbReference type="InterPro" id="IPR041588">
    <property type="entry name" value="Integrase_H2C2"/>
</dbReference>
<name>A0ABR0R613_GOSAR</name>
<dbReference type="InterPro" id="IPR052160">
    <property type="entry name" value="Gypsy_RT_Integrase-like"/>
</dbReference>
<evidence type="ECO:0000313" key="3">
    <source>
        <dbReference type="Proteomes" id="UP001358586"/>
    </source>
</evidence>
<feature type="domain" description="Integrase catalytic" evidence="1">
    <location>
        <begin position="134"/>
        <end position="231"/>
    </location>
</feature>
<dbReference type="InterPro" id="IPR012337">
    <property type="entry name" value="RNaseH-like_sf"/>
</dbReference>
<evidence type="ECO:0000313" key="2">
    <source>
        <dbReference type="EMBL" id="KAK5846533.1"/>
    </source>
</evidence>
<dbReference type="Pfam" id="PF17921">
    <property type="entry name" value="Integrase_H2C2"/>
    <property type="match status" value="1"/>
</dbReference>
<proteinExistence type="predicted"/>
<protein>
    <recommendedName>
        <fullName evidence="1">Integrase catalytic domain-containing protein</fullName>
    </recommendedName>
</protein>